<name>A0A2Z7CAA6_9LAMI</name>
<reference evidence="1 2" key="1">
    <citation type="journal article" date="2015" name="Proc. Natl. Acad. Sci. U.S.A.">
        <title>The resurrection genome of Boea hygrometrica: A blueprint for survival of dehydration.</title>
        <authorList>
            <person name="Xiao L."/>
            <person name="Yang G."/>
            <person name="Zhang L."/>
            <person name="Yang X."/>
            <person name="Zhao S."/>
            <person name="Ji Z."/>
            <person name="Zhou Q."/>
            <person name="Hu M."/>
            <person name="Wang Y."/>
            <person name="Chen M."/>
            <person name="Xu Y."/>
            <person name="Jin H."/>
            <person name="Xiao X."/>
            <person name="Hu G."/>
            <person name="Bao F."/>
            <person name="Hu Y."/>
            <person name="Wan P."/>
            <person name="Li L."/>
            <person name="Deng X."/>
            <person name="Kuang T."/>
            <person name="Xiang C."/>
            <person name="Zhu J.K."/>
            <person name="Oliver M.J."/>
            <person name="He Y."/>
        </authorList>
    </citation>
    <scope>NUCLEOTIDE SEQUENCE [LARGE SCALE GENOMIC DNA]</scope>
    <source>
        <strain evidence="2">cv. XS01</strain>
    </source>
</reference>
<proteinExistence type="predicted"/>
<accession>A0A2Z7CAA6</accession>
<dbReference type="OrthoDB" id="1732626at2759"/>
<organism evidence="1 2">
    <name type="scientific">Dorcoceras hygrometricum</name>
    <dbReference type="NCBI Taxonomy" id="472368"/>
    <lineage>
        <taxon>Eukaryota</taxon>
        <taxon>Viridiplantae</taxon>
        <taxon>Streptophyta</taxon>
        <taxon>Embryophyta</taxon>
        <taxon>Tracheophyta</taxon>
        <taxon>Spermatophyta</taxon>
        <taxon>Magnoliopsida</taxon>
        <taxon>eudicotyledons</taxon>
        <taxon>Gunneridae</taxon>
        <taxon>Pentapetalae</taxon>
        <taxon>asterids</taxon>
        <taxon>lamiids</taxon>
        <taxon>Lamiales</taxon>
        <taxon>Gesneriaceae</taxon>
        <taxon>Didymocarpoideae</taxon>
        <taxon>Trichosporeae</taxon>
        <taxon>Loxocarpinae</taxon>
        <taxon>Dorcoceras</taxon>
    </lineage>
</organism>
<keyword evidence="2" id="KW-1185">Reference proteome</keyword>
<sequence length="55" mass="5868">MGREPKRFGLTLAGAARTQAPSITNYDVGSTTWADLRRAPLPSAMEIANLDHGPS</sequence>
<dbReference type="Proteomes" id="UP000250235">
    <property type="component" value="Unassembled WGS sequence"/>
</dbReference>
<evidence type="ECO:0000313" key="1">
    <source>
        <dbReference type="EMBL" id="KZV43971.1"/>
    </source>
</evidence>
<dbReference type="EMBL" id="KQ997561">
    <property type="protein sequence ID" value="KZV43971.1"/>
    <property type="molecule type" value="Genomic_DNA"/>
</dbReference>
<dbReference type="AlphaFoldDB" id="A0A2Z7CAA6"/>
<gene>
    <name evidence="1" type="ORF">F511_33484</name>
</gene>
<protein>
    <submittedName>
        <fullName evidence="1">Uncharacterized protein</fullName>
    </submittedName>
</protein>
<evidence type="ECO:0000313" key="2">
    <source>
        <dbReference type="Proteomes" id="UP000250235"/>
    </source>
</evidence>